<sequence>MSTPRTKPCAACKCLWQKCKNDCVFAPYFPPDQPEKFVNVHKIFGSSNVAKLLKDLPLSQRENAANSLAYEAESRLGDRSPRRDSVYGCADLIAMLHQSLKQVQTDIVTIKKDLATDVGQPPQQVHPGNPSSSATGAPTQGGQFEAAVQQQILRALELAVREQHELSRTYELLMQPKPMSFNGGFDPAVAGGSSQHQEHQSFEAQHLAAAVAAREQQEILQPYEQLEQLPQALQAQSESENVKGFLFLFLRRSANDPGLFLGRVKVRIEAFEGGANDVVERRVPSPTHGVVGGRVVVVVAAAAEGEGVGRGGVEWSSRWEFGD</sequence>
<feature type="compositionally biased region" description="Polar residues" evidence="2">
    <location>
        <begin position="129"/>
        <end position="142"/>
    </location>
</feature>
<feature type="region of interest" description="Disordered" evidence="2">
    <location>
        <begin position="118"/>
        <end position="142"/>
    </location>
</feature>
<protein>
    <recommendedName>
        <fullName evidence="3">LOB domain-containing protein</fullName>
    </recommendedName>
</protein>
<dbReference type="Proteomes" id="UP000327013">
    <property type="component" value="Chromosome 1"/>
</dbReference>
<dbReference type="PROSITE" id="PS50891">
    <property type="entry name" value="LOB"/>
    <property type="match status" value="1"/>
</dbReference>
<keyword evidence="5" id="KW-1185">Reference proteome</keyword>
<proteinExistence type="inferred from homology"/>
<accession>A0A5N6QKB4</accession>
<reference evidence="4 5" key="1">
    <citation type="submission" date="2019-06" db="EMBL/GenBank/DDBJ databases">
        <title>A chromosomal-level reference genome of Carpinus fangiana (Coryloideae, Betulaceae).</title>
        <authorList>
            <person name="Yang X."/>
            <person name="Wang Z."/>
            <person name="Zhang L."/>
            <person name="Hao G."/>
            <person name="Liu J."/>
            <person name="Yang Y."/>
        </authorList>
    </citation>
    <scope>NUCLEOTIDE SEQUENCE [LARGE SCALE GENOMIC DNA]</scope>
    <source>
        <strain evidence="4">Cfa_2016G</strain>
        <tissue evidence="4">Leaf</tissue>
    </source>
</reference>
<name>A0A5N6QKB4_9ROSI</name>
<evidence type="ECO:0000259" key="3">
    <source>
        <dbReference type="PROSITE" id="PS50891"/>
    </source>
</evidence>
<feature type="domain" description="LOB" evidence="3">
    <location>
        <begin position="7"/>
        <end position="107"/>
    </location>
</feature>
<organism evidence="4 5">
    <name type="scientific">Carpinus fangiana</name>
    <dbReference type="NCBI Taxonomy" id="176857"/>
    <lineage>
        <taxon>Eukaryota</taxon>
        <taxon>Viridiplantae</taxon>
        <taxon>Streptophyta</taxon>
        <taxon>Embryophyta</taxon>
        <taxon>Tracheophyta</taxon>
        <taxon>Spermatophyta</taxon>
        <taxon>Magnoliopsida</taxon>
        <taxon>eudicotyledons</taxon>
        <taxon>Gunneridae</taxon>
        <taxon>Pentapetalae</taxon>
        <taxon>rosids</taxon>
        <taxon>fabids</taxon>
        <taxon>Fagales</taxon>
        <taxon>Betulaceae</taxon>
        <taxon>Carpinus</taxon>
    </lineage>
</organism>
<dbReference type="PANTHER" id="PTHR31301:SF68">
    <property type="entry name" value="LOB DOMAIN-CONTAINING PROTEIN 32-RELATED"/>
    <property type="match status" value="1"/>
</dbReference>
<dbReference type="AlphaFoldDB" id="A0A5N6QKB4"/>
<dbReference type="PANTHER" id="PTHR31301">
    <property type="entry name" value="LOB DOMAIN-CONTAINING PROTEIN 4-RELATED"/>
    <property type="match status" value="1"/>
</dbReference>
<evidence type="ECO:0000313" key="4">
    <source>
        <dbReference type="EMBL" id="KAE7999567.1"/>
    </source>
</evidence>
<comment type="similarity">
    <text evidence="1">Belongs to the LOB domain-containing protein family.</text>
</comment>
<evidence type="ECO:0000256" key="1">
    <source>
        <dbReference type="ARBA" id="ARBA00005474"/>
    </source>
</evidence>
<dbReference type="OrthoDB" id="1808405at2759"/>
<dbReference type="InterPro" id="IPR004883">
    <property type="entry name" value="LOB"/>
</dbReference>
<gene>
    <name evidence="4" type="ORF">FH972_003979</name>
</gene>
<dbReference type="Pfam" id="PF03195">
    <property type="entry name" value="LOB"/>
    <property type="match status" value="1"/>
</dbReference>
<dbReference type="EMBL" id="CM017321">
    <property type="protein sequence ID" value="KAE7999567.1"/>
    <property type="molecule type" value="Genomic_DNA"/>
</dbReference>
<evidence type="ECO:0000256" key="2">
    <source>
        <dbReference type="SAM" id="MobiDB-lite"/>
    </source>
</evidence>
<evidence type="ECO:0000313" key="5">
    <source>
        <dbReference type="Proteomes" id="UP000327013"/>
    </source>
</evidence>